<dbReference type="InterPro" id="IPR003439">
    <property type="entry name" value="ABC_transporter-like_ATP-bd"/>
</dbReference>
<evidence type="ECO:0000256" key="1">
    <source>
        <dbReference type="ARBA" id="ARBA00005417"/>
    </source>
</evidence>
<reference evidence="5 6" key="1">
    <citation type="submission" date="2016-10" db="EMBL/GenBank/DDBJ databases">
        <authorList>
            <person name="de Groot N.N."/>
        </authorList>
    </citation>
    <scope>NUCLEOTIDE SEQUENCE [LARGE SCALE GENOMIC DNA]</scope>
    <source>
        <strain evidence="5 6">CGMCC 1.11030</strain>
    </source>
</reference>
<keyword evidence="3 5" id="KW-0067">ATP-binding</keyword>
<dbReference type="GO" id="GO:0016887">
    <property type="term" value="F:ATP hydrolysis activity"/>
    <property type="evidence" value="ECO:0007669"/>
    <property type="project" value="InterPro"/>
</dbReference>
<dbReference type="Proteomes" id="UP000199377">
    <property type="component" value="Unassembled WGS sequence"/>
</dbReference>
<organism evidence="5 6">
    <name type="scientific">Albimonas pacifica</name>
    <dbReference type="NCBI Taxonomy" id="1114924"/>
    <lineage>
        <taxon>Bacteria</taxon>
        <taxon>Pseudomonadati</taxon>
        <taxon>Pseudomonadota</taxon>
        <taxon>Alphaproteobacteria</taxon>
        <taxon>Rhodobacterales</taxon>
        <taxon>Paracoccaceae</taxon>
        <taxon>Albimonas</taxon>
    </lineage>
</organism>
<dbReference type="OrthoDB" id="9787227at2"/>
<name>A0A1I3GI91_9RHOB</name>
<dbReference type="GO" id="GO:0022857">
    <property type="term" value="F:transmembrane transporter activity"/>
    <property type="evidence" value="ECO:0007669"/>
    <property type="project" value="TreeGrafter"/>
</dbReference>
<evidence type="ECO:0000259" key="4">
    <source>
        <dbReference type="PROSITE" id="PS50893"/>
    </source>
</evidence>
<dbReference type="PANTHER" id="PTHR24220:SF689">
    <property type="entry name" value="LIPOPROTEIN-RELEASING SYSTEM ATP-BINDING PROTEIN LOLD"/>
    <property type="match status" value="1"/>
</dbReference>
<dbReference type="PROSITE" id="PS50893">
    <property type="entry name" value="ABC_TRANSPORTER_2"/>
    <property type="match status" value="1"/>
</dbReference>
<comment type="similarity">
    <text evidence="1">Belongs to the ABC transporter superfamily.</text>
</comment>
<accession>A0A1I3GI91</accession>
<dbReference type="InterPro" id="IPR003593">
    <property type="entry name" value="AAA+_ATPase"/>
</dbReference>
<dbReference type="Gene3D" id="3.40.50.300">
    <property type="entry name" value="P-loop containing nucleotide triphosphate hydrolases"/>
    <property type="match status" value="1"/>
</dbReference>
<evidence type="ECO:0000256" key="2">
    <source>
        <dbReference type="ARBA" id="ARBA00022741"/>
    </source>
</evidence>
<feature type="domain" description="ABC transporter" evidence="4">
    <location>
        <begin position="17"/>
        <end position="232"/>
    </location>
</feature>
<evidence type="ECO:0000256" key="3">
    <source>
        <dbReference type="ARBA" id="ARBA00022840"/>
    </source>
</evidence>
<gene>
    <name evidence="5" type="ORF">SAMN05216258_105174</name>
</gene>
<sequence>MRHARPLPASDPALGDLLVEGLEVHAPDGRTILAVDRLQVSAGATLGVQGPSGAGKSTLLHAICGLVPVAAGAVRWGGTDLAALPEAARDAFRRRALGLIFQDVLLLEELSPLDNAAVSAAWAPRAERGAIRARAAELLVRFGVPQSGSVGPLSGGERQRVAAARALARDPAAILADEPTASLDRETADRLVADLLAAARARGRTVIAVSHDPAMMAAMDRVIQVVDGRVRQ</sequence>
<dbReference type="AlphaFoldDB" id="A0A1I3GI91"/>
<evidence type="ECO:0000313" key="5">
    <source>
        <dbReference type="EMBL" id="SFI23147.1"/>
    </source>
</evidence>
<dbReference type="Pfam" id="PF00005">
    <property type="entry name" value="ABC_tran"/>
    <property type="match status" value="1"/>
</dbReference>
<dbReference type="STRING" id="1114924.SAMN05216258_105174"/>
<keyword evidence="2" id="KW-0547">Nucleotide-binding</keyword>
<dbReference type="InterPro" id="IPR027417">
    <property type="entry name" value="P-loop_NTPase"/>
</dbReference>
<protein>
    <submittedName>
        <fullName evidence="5">Putative ABC transport system ATP-binding protein</fullName>
    </submittedName>
</protein>
<dbReference type="RefSeq" id="WP_092860013.1">
    <property type="nucleotide sequence ID" value="NZ_FOQH01000005.1"/>
</dbReference>
<dbReference type="EMBL" id="FOQH01000005">
    <property type="protein sequence ID" value="SFI23147.1"/>
    <property type="molecule type" value="Genomic_DNA"/>
</dbReference>
<dbReference type="SMART" id="SM00382">
    <property type="entry name" value="AAA"/>
    <property type="match status" value="1"/>
</dbReference>
<dbReference type="GO" id="GO:0005886">
    <property type="term" value="C:plasma membrane"/>
    <property type="evidence" value="ECO:0007669"/>
    <property type="project" value="TreeGrafter"/>
</dbReference>
<dbReference type="SUPFAM" id="SSF52540">
    <property type="entry name" value="P-loop containing nucleoside triphosphate hydrolases"/>
    <property type="match status" value="1"/>
</dbReference>
<keyword evidence="6" id="KW-1185">Reference proteome</keyword>
<dbReference type="InterPro" id="IPR015854">
    <property type="entry name" value="ABC_transpr_LolD-like"/>
</dbReference>
<evidence type="ECO:0000313" key="6">
    <source>
        <dbReference type="Proteomes" id="UP000199377"/>
    </source>
</evidence>
<dbReference type="PANTHER" id="PTHR24220">
    <property type="entry name" value="IMPORT ATP-BINDING PROTEIN"/>
    <property type="match status" value="1"/>
</dbReference>
<dbReference type="GO" id="GO:0005524">
    <property type="term" value="F:ATP binding"/>
    <property type="evidence" value="ECO:0007669"/>
    <property type="project" value="UniProtKB-KW"/>
</dbReference>
<proteinExistence type="inferred from homology"/>